<protein>
    <submittedName>
        <fullName evidence="6">Complex I intermediate-associated protein 30 (CIA30)</fullName>
    </submittedName>
</protein>
<comment type="similarity">
    <text evidence="1">Belongs to the CIA30 family.</text>
</comment>
<dbReference type="AlphaFoldDB" id="A0A6S6TJC0"/>
<feature type="domain" description="NADH:ubiquinone oxidoreductase intermediate-associated protein 30" evidence="4">
    <location>
        <begin position="176"/>
        <end position="311"/>
    </location>
</feature>
<feature type="signal peptide" evidence="3">
    <location>
        <begin position="1"/>
        <end position="21"/>
    </location>
</feature>
<evidence type="ECO:0000256" key="2">
    <source>
        <dbReference type="ARBA" id="ARBA00022729"/>
    </source>
</evidence>
<dbReference type="Pfam" id="PF13778">
    <property type="entry name" value="DUF4174"/>
    <property type="match status" value="1"/>
</dbReference>
<sequence>MSLFIRVLLLLTLITPVTVQAEKSVQQALAKYAWEKRQLIVFSPSTDNPEYQRFNQVANEFADDFTERRMHTWRVVPGQAVTLENKAQTTLRHQQFYEHFRMQAADFKILLVGYDQGVKLRQNNVDIVRLFGEIDQMPMRMDEMEEQAMMKTETTSADGIIDDLSRSDATSTLGGQWQMVSDQVMGGVSAGSMLVTEKAGKRCLQLQGQVSTENNGGFLQLALNLNQGKTFNASAYQGIKMDVWGNEESYNLHLRTSSLWFPWQAYRASFTASPQWKTVTLPFSDFKGYKTSKRLNTSKLKRIGLVAIGKNYQADVCLGAIRFY</sequence>
<dbReference type="InterPro" id="IPR039131">
    <property type="entry name" value="NDUFAF1"/>
</dbReference>
<proteinExistence type="inferred from homology"/>
<evidence type="ECO:0000259" key="5">
    <source>
        <dbReference type="Pfam" id="PF13778"/>
    </source>
</evidence>
<dbReference type="SUPFAM" id="SSF49785">
    <property type="entry name" value="Galactose-binding domain-like"/>
    <property type="match status" value="1"/>
</dbReference>
<keyword evidence="2 3" id="KW-0732">Signal</keyword>
<evidence type="ECO:0000313" key="6">
    <source>
        <dbReference type="EMBL" id="CAA6819355.1"/>
    </source>
</evidence>
<dbReference type="Pfam" id="PF08547">
    <property type="entry name" value="CIA30"/>
    <property type="match status" value="1"/>
</dbReference>
<dbReference type="Gene3D" id="2.60.120.430">
    <property type="entry name" value="Galactose-binding lectin"/>
    <property type="match status" value="1"/>
</dbReference>
<evidence type="ECO:0000256" key="3">
    <source>
        <dbReference type="SAM" id="SignalP"/>
    </source>
</evidence>
<feature type="domain" description="DUF4174" evidence="5">
    <location>
        <begin position="29"/>
        <end position="143"/>
    </location>
</feature>
<name>A0A6S6TJC0_9GAMM</name>
<evidence type="ECO:0000256" key="1">
    <source>
        <dbReference type="ARBA" id="ARBA00007884"/>
    </source>
</evidence>
<dbReference type="InterPro" id="IPR008979">
    <property type="entry name" value="Galactose-bd-like_sf"/>
</dbReference>
<dbReference type="InterPro" id="IPR025232">
    <property type="entry name" value="DUF4174"/>
</dbReference>
<accession>A0A6S6TJC0</accession>
<dbReference type="EMBL" id="CACVAY010000092">
    <property type="protein sequence ID" value="CAA6819355.1"/>
    <property type="molecule type" value="Genomic_DNA"/>
</dbReference>
<organism evidence="6">
    <name type="scientific">uncultured Thiotrichaceae bacterium</name>
    <dbReference type="NCBI Taxonomy" id="298394"/>
    <lineage>
        <taxon>Bacteria</taxon>
        <taxon>Pseudomonadati</taxon>
        <taxon>Pseudomonadota</taxon>
        <taxon>Gammaproteobacteria</taxon>
        <taxon>Thiotrichales</taxon>
        <taxon>Thiotrichaceae</taxon>
        <taxon>environmental samples</taxon>
    </lineage>
</organism>
<gene>
    <name evidence="6" type="ORF">HELGO_WM18671</name>
</gene>
<feature type="chain" id="PRO_5028400135" evidence="3">
    <location>
        <begin position="22"/>
        <end position="324"/>
    </location>
</feature>
<dbReference type="InterPro" id="IPR013857">
    <property type="entry name" value="NADH-UbQ_OxRdtase-assoc_prot30"/>
</dbReference>
<dbReference type="PANTHER" id="PTHR13194:SF19">
    <property type="entry name" value="NAD(P)-BINDING ROSSMANN-FOLD SUPERFAMILY PROTEIN"/>
    <property type="match status" value="1"/>
</dbReference>
<dbReference type="PANTHER" id="PTHR13194">
    <property type="entry name" value="COMPLEX I INTERMEDIATE-ASSOCIATED PROTEIN 30"/>
    <property type="match status" value="1"/>
</dbReference>
<evidence type="ECO:0000259" key="4">
    <source>
        <dbReference type="Pfam" id="PF08547"/>
    </source>
</evidence>
<reference evidence="6" key="1">
    <citation type="submission" date="2020-01" db="EMBL/GenBank/DDBJ databases">
        <authorList>
            <person name="Meier V. D."/>
            <person name="Meier V D."/>
        </authorList>
    </citation>
    <scope>NUCLEOTIDE SEQUENCE</scope>
    <source>
        <strain evidence="6">HLG_WM_MAG_07</strain>
    </source>
</reference>